<feature type="domain" description="CsbD-like" evidence="3">
    <location>
        <begin position="5"/>
        <end position="56"/>
    </location>
</feature>
<feature type="region of interest" description="Disordered" evidence="2">
    <location>
        <begin position="1"/>
        <end position="57"/>
    </location>
</feature>
<organism evidence="4 5">
    <name type="scientific">Mycolicibacterium psychrotolerans</name>
    <dbReference type="NCBI Taxonomy" id="216929"/>
    <lineage>
        <taxon>Bacteria</taxon>
        <taxon>Bacillati</taxon>
        <taxon>Actinomycetota</taxon>
        <taxon>Actinomycetes</taxon>
        <taxon>Mycobacteriales</taxon>
        <taxon>Mycobacteriaceae</taxon>
        <taxon>Mycolicibacterium</taxon>
    </lineage>
</organism>
<sequence length="57" mass="6397">MSALNKIRNAAQRVSGRAKEATGRAAGDRRLEDEGRVDQTKASLKQRGEKLKDVFRR</sequence>
<accession>A0A7I7M3C6</accession>
<reference evidence="4 5" key="1">
    <citation type="journal article" date="2019" name="Emerg. Microbes Infect.">
        <title>Comprehensive subspecies identification of 175 nontuberculous mycobacteria species based on 7547 genomic profiles.</title>
        <authorList>
            <person name="Matsumoto Y."/>
            <person name="Kinjo T."/>
            <person name="Motooka D."/>
            <person name="Nabeya D."/>
            <person name="Jung N."/>
            <person name="Uechi K."/>
            <person name="Horii T."/>
            <person name="Iida T."/>
            <person name="Fujita J."/>
            <person name="Nakamura S."/>
        </authorList>
    </citation>
    <scope>NUCLEOTIDE SEQUENCE [LARGE SCALE GENOMIC DNA]</scope>
    <source>
        <strain evidence="4 5">JCM 13323</strain>
    </source>
</reference>
<dbReference type="SUPFAM" id="SSF69047">
    <property type="entry name" value="Hypothetical protein YjbJ"/>
    <property type="match status" value="1"/>
</dbReference>
<dbReference type="RefSeq" id="WP_163719840.1">
    <property type="nucleotide sequence ID" value="NZ_AP022574.1"/>
</dbReference>
<dbReference type="Pfam" id="PF05532">
    <property type="entry name" value="CsbD"/>
    <property type="match status" value="1"/>
</dbReference>
<evidence type="ECO:0000313" key="4">
    <source>
        <dbReference type="EMBL" id="BBX66674.1"/>
    </source>
</evidence>
<evidence type="ECO:0000256" key="2">
    <source>
        <dbReference type="SAM" id="MobiDB-lite"/>
    </source>
</evidence>
<keyword evidence="5" id="KW-1185">Reference proteome</keyword>
<protein>
    <recommendedName>
        <fullName evidence="3">CsbD-like domain-containing protein</fullName>
    </recommendedName>
</protein>
<dbReference type="Gene3D" id="1.10.1470.10">
    <property type="entry name" value="YjbJ"/>
    <property type="match status" value="1"/>
</dbReference>
<feature type="compositionally biased region" description="Basic and acidic residues" evidence="2">
    <location>
        <begin position="46"/>
        <end position="57"/>
    </location>
</feature>
<dbReference type="KEGG" id="mpsc:MPSYJ_01350"/>
<evidence type="ECO:0000259" key="3">
    <source>
        <dbReference type="Pfam" id="PF05532"/>
    </source>
</evidence>
<dbReference type="AlphaFoldDB" id="A0A7I7M3C6"/>
<proteinExistence type="inferred from homology"/>
<name>A0A7I7M3C6_9MYCO</name>
<feature type="compositionally biased region" description="Basic and acidic residues" evidence="2">
    <location>
        <begin position="17"/>
        <end position="39"/>
    </location>
</feature>
<dbReference type="EMBL" id="AP022574">
    <property type="protein sequence ID" value="BBX66674.1"/>
    <property type="molecule type" value="Genomic_DNA"/>
</dbReference>
<evidence type="ECO:0000313" key="5">
    <source>
        <dbReference type="Proteomes" id="UP000466514"/>
    </source>
</evidence>
<dbReference type="Proteomes" id="UP000466514">
    <property type="component" value="Chromosome"/>
</dbReference>
<dbReference type="InterPro" id="IPR008462">
    <property type="entry name" value="CsbD"/>
</dbReference>
<evidence type="ECO:0000256" key="1">
    <source>
        <dbReference type="ARBA" id="ARBA00009129"/>
    </source>
</evidence>
<comment type="similarity">
    <text evidence="1">Belongs to the UPF0337 (CsbD) family.</text>
</comment>
<gene>
    <name evidence="4" type="ORF">MPSYJ_01350</name>
</gene>
<dbReference type="InterPro" id="IPR036629">
    <property type="entry name" value="YjbJ_sf"/>
</dbReference>